<dbReference type="OrthoDB" id="3783610at2"/>
<organism evidence="1 2">
    <name type="scientific">Nakamurella panacisegetis</name>
    <dbReference type="NCBI Taxonomy" id="1090615"/>
    <lineage>
        <taxon>Bacteria</taxon>
        <taxon>Bacillati</taxon>
        <taxon>Actinomycetota</taxon>
        <taxon>Actinomycetes</taxon>
        <taxon>Nakamurellales</taxon>
        <taxon>Nakamurellaceae</taxon>
        <taxon>Nakamurella</taxon>
    </lineage>
</organism>
<dbReference type="EMBL" id="LT629710">
    <property type="protein sequence ID" value="SDO85886.1"/>
    <property type="molecule type" value="Genomic_DNA"/>
</dbReference>
<dbReference type="AlphaFoldDB" id="A0A1H0N047"/>
<sequence>MDDTAEKTSPGRAGFADLTLRDLPSLEILVLDEIAGWIFSPENPGQGYSGEHGGAIVTAVLNGVQRAHAFQPELAPMTSPVLTEMRDRVFTGVQELSQSAEALSTFVVTLMPAVISELERSAGDAASQCYWLYCYALLVLAGGRSGRLDESLMAGIIASFDGWNDLMSGGFTLPWRAA</sequence>
<protein>
    <submittedName>
        <fullName evidence="1">Uncharacterized protein</fullName>
    </submittedName>
</protein>
<proteinExistence type="predicted"/>
<dbReference type="RefSeq" id="WP_157695350.1">
    <property type="nucleotide sequence ID" value="NZ_LT629710.1"/>
</dbReference>
<accession>A0A1H0N047</accession>
<evidence type="ECO:0000313" key="2">
    <source>
        <dbReference type="Proteomes" id="UP000198741"/>
    </source>
</evidence>
<reference evidence="1 2" key="1">
    <citation type="submission" date="2016-10" db="EMBL/GenBank/DDBJ databases">
        <authorList>
            <person name="de Groot N.N."/>
        </authorList>
    </citation>
    <scope>NUCLEOTIDE SEQUENCE [LARGE SCALE GENOMIC DNA]</scope>
    <source>
        <strain evidence="2">P4-7,KCTC 19426,CECT 7604</strain>
    </source>
</reference>
<keyword evidence="2" id="KW-1185">Reference proteome</keyword>
<gene>
    <name evidence="1" type="ORF">SAMN04515671_2150</name>
</gene>
<evidence type="ECO:0000313" key="1">
    <source>
        <dbReference type="EMBL" id="SDO85886.1"/>
    </source>
</evidence>
<dbReference type="Proteomes" id="UP000198741">
    <property type="component" value="Chromosome I"/>
</dbReference>
<name>A0A1H0N047_9ACTN</name>